<dbReference type="Proteomes" id="UP000019183">
    <property type="component" value="Unassembled WGS sequence"/>
</dbReference>
<name>W1DH62_KLEPN</name>
<keyword evidence="2" id="KW-1185">Reference proteome</keyword>
<proteinExistence type="predicted"/>
<dbReference type="AlphaFoldDB" id="W1DH62"/>
<dbReference type="EMBL" id="CBWK010000027">
    <property type="protein sequence ID" value="CDL07364.1"/>
    <property type="molecule type" value="Genomic_DNA"/>
</dbReference>
<protein>
    <submittedName>
        <fullName evidence="1">Uncharacterized protein</fullName>
    </submittedName>
</protein>
<comment type="caution">
    <text evidence="1">The sequence shown here is derived from an EMBL/GenBank/DDBJ whole genome shotgun (WGS) entry which is preliminary data.</text>
</comment>
<organism evidence="1 2">
    <name type="scientific">Klebsiella pneumoniae IS43</name>
    <dbReference type="NCBI Taxonomy" id="1432552"/>
    <lineage>
        <taxon>Bacteria</taxon>
        <taxon>Pseudomonadati</taxon>
        <taxon>Pseudomonadota</taxon>
        <taxon>Gammaproteobacteria</taxon>
        <taxon>Enterobacterales</taxon>
        <taxon>Enterobacteriaceae</taxon>
        <taxon>Klebsiella/Raoultella group</taxon>
        <taxon>Klebsiella</taxon>
        <taxon>Klebsiella pneumoniae complex</taxon>
    </lineage>
</organism>
<evidence type="ECO:0000313" key="2">
    <source>
        <dbReference type="Proteomes" id="UP000019183"/>
    </source>
</evidence>
<evidence type="ECO:0000313" key="1">
    <source>
        <dbReference type="EMBL" id="CDL07364.1"/>
    </source>
</evidence>
<sequence>MGKELWFTGVVVCYAVSVSAHETTRLILLTAQDADWSKAISTFAAYATGRRPDQQLGNVVIPGITTTDNTKVSR</sequence>
<accession>W1DH62</accession>
<reference evidence="1" key="1">
    <citation type="submission" date="2013-10" db="EMBL/GenBank/DDBJ databases">
        <title>Antibiotic resistance diversity of beta-lactamase producers in the General Hospital Vienna.</title>
        <authorList>
            <person name="Barisic I."/>
            <person name="Mitteregger D."/>
            <person name="Hirschl A.M."/>
            <person name="Noehammer C."/>
            <person name="Wiesinger-Mayr H."/>
        </authorList>
    </citation>
    <scope>NUCLEOTIDE SEQUENCE [LARGE SCALE GENOMIC DNA]</scope>
    <source>
        <strain evidence="1">IS43</strain>
    </source>
</reference>